<protein>
    <submittedName>
        <fullName evidence="1">Uncharacterized protein</fullName>
    </submittedName>
</protein>
<accession>A0A5J6FLH8</accession>
<dbReference type="Proteomes" id="UP000326178">
    <property type="component" value="Chromosome"/>
</dbReference>
<dbReference type="AlphaFoldDB" id="A0A5J6FLH8"/>
<dbReference type="OrthoDB" id="4258274at2"/>
<evidence type="ECO:0000313" key="2">
    <source>
        <dbReference type="Proteomes" id="UP000326178"/>
    </source>
</evidence>
<dbReference type="EMBL" id="CP023702">
    <property type="protein sequence ID" value="QEU76597.1"/>
    <property type="molecule type" value="Genomic_DNA"/>
</dbReference>
<proteinExistence type="predicted"/>
<reference evidence="1 2" key="1">
    <citation type="submission" date="2017-09" db="EMBL/GenBank/DDBJ databases">
        <authorList>
            <person name="Lee N."/>
            <person name="Cho B.-K."/>
        </authorList>
    </citation>
    <scope>NUCLEOTIDE SEQUENCE [LARGE SCALE GENOMIC DNA]</scope>
    <source>
        <strain evidence="1 2">ATCC 12769</strain>
    </source>
</reference>
<dbReference type="KEGG" id="snk:CP967_16875"/>
<name>A0A5J6FLH8_9ACTN</name>
<organism evidence="1 2">
    <name type="scientific">Streptomyces nitrosporeus</name>
    <dbReference type="NCBI Taxonomy" id="28894"/>
    <lineage>
        <taxon>Bacteria</taxon>
        <taxon>Bacillati</taxon>
        <taxon>Actinomycetota</taxon>
        <taxon>Actinomycetes</taxon>
        <taxon>Kitasatosporales</taxon>
        <taxon>Streptomycetaceae</taxon>
        <taxon>Streptomyces</taxon>
    </lineage>
</organism>
<keyword evidence="2" id="KW-1185">Reference proteome</keyword>
<gene>
    <name evidence="1" type="ORF">CP967_16875</name>
</gene>
<evidence type="ECO:0000313" key="1">
    <source>
        <dbReference type="EMBL" id="QEU76597.1"/>
    </source>
</evidence>
<sequence length="60" mass="6938">MLWRTRRILCTDRGKELWTNSYACTSDPSDQAFLHPPTVGEKNFRLLTQIHGLVPPQPFP</sequence>